<dbReference type="SUPFAM" id="SSF53098">
    <property type="entry name" value="Ribonuclease H-like"/>
    <property type="match status" value="1"/>
</dbReference>
<dbReference type="EnsemblMetazoa" id="XM_050656683.1">
    <property type="protein sequence ID" value="XP_050512640.1"/>
    <property type="gene ID" value="LOC126888429"/>
</dbReference>
<dbReference type="GeneID" id="126888429"/>
<evidence type="ECO:0000313" key="3">
    <source>
        <dbReference type="EnsemblMetazoa" id="XP_050512640.1"/>
    </source>
</evidence>
<keyword evidence="4" id="KW-1185">Reference proteome</keyword>
<organism evidence="3 4">
    <name type="scientific">Diabrotica virgifera virgifera</name>
    <name type="common">western corn rootworm</name>
    <dbReference type="NCBI Taxonomy" id="50390"/>
    <lineage>
        <taxon>Eukaryota</taxon>
        <taxon>Metazoa</taxon>
        <taxon>Ecdysozoa</taxon>
        <taxon>Arthropoda</taxon>
        <taxon>Hexapoda</taxon>
        <taxon>Insecta</taxon>
        <taxon>Pterygota</taxon>
        <taxon>Neoptera</taxon>
        <taxon>Endopterygota</taxon>
        <taxon>Coleoptera</taxon>
        <taxon>Polyphaga</taxon>
        <taxon>Cucujiformia</taxon>
        <taxon>Chrysomeloidea</taxon>
        <taxon>Chrysomelidae</taxon>
        <taxon>Galerucinae</taxon>
        <taxon>Diabroticina</taxon>
        <taxon>Diabroticites</taxon>
        <taxon>Diabrotica</taxon>
    </lineage>
</organism>
<feature type="domain" description="DUF4371" evidence="2">
    <location>
        <begin position="20"/>
        <end position="208"/>
    </location>
</feature>
<sequence length="588" mass="67795">MSYASLGRVNIRQQLDSVYRKSVHDFNELVSKNRYILNKLIDCVKFCGVFEIALRGHDESDSSNNRGIFLGLIDFVSELDLMFKEHIEKSTVFKGTSKTIQNDILESMLAIVHTHIMKEIGQTNFVAIQVDETTDSSNKTQMIIILRYVLTGIVHERFWKFVNPLGTTAQHLTNVILEELQLLKINEAPEKLIAQSYDGASVMSGKLGGVQTKIKEIYPNAHFIHCYAHQFNLILQKAASQHKPIKIFFANLHGFSSFFGRSPKRTMVLDRVVKVRLPKAAPTRWAFNTKCVEIVYTYKDDLKSCLEEIIDEEQDGNNINQATGLKRHLEDEHFLFWLNFFHKIMPHVDILFKQLQMRDIDVISVKNCILSFNNNIQIIRNTILESEVPSTSTAKKRKTTAEDPKRRTALEICDIIISEINHRFSFNDHLMISQLFYIEKFEAYTTNFPQNILKMVTANYPTVNISKLKSELEVLYCREDFRNSAGAVAILQLFINMNLSETFSEAVKLLNILCTLPMTTVESERCFSTLKRVKTFLRNTMGQPRLSALSMLSIEKTLVKSIPNFNEKVIDYFAELKDRRIDLKYKNI</sequence>
<reference evidence="3" key="1">
    <citation type="submission" date="2025-05" db="UniProtKB">
        <authorList>
            <consortium name="EnsemblMetazoa"/>
        </authorList>
    </citation>
    <scope>IDENTIFICATION</scope>
</reference>
<dbReference type="Proteomes" id="UP001652700">
    <property type="component" value="Unplaced"/>
</dbReference>
<protein>
    <recommendedName>
        <fullName evidence="5">Zinc finger MYM-type protein 1-like</fullName>
    </recommendedName>
</protein>
<evidence type="ECO:0000313" key="4">
    <source>
        <dbReference type="Proteomes" id="UP001652700"/>
    </source>
</evidence>
<accession>A0ABM5KR28</accession>
<dbReference type="InterPro" id="IPR008906">
    <property type="entry name" value="HATC_C_dom"/>
</dbReference>
<feature type="domain" description="HAT C-terminal dimerisation" evidence="1">
    <location>
        <begin position="498"/>
        <end position="557"/>
    </location>
</feature>
<dbReference type="Pfam" id="PF14291">
    <property type="entry name" value="DUF4371"/>
    <property type="match status" value="1"/>
</dbReference>
<proteinExistence type="predicted"/>
<dbReference type="InterPro" id="IPR025398">
    <property type="entry name" value="DUF4371"/>
</dbReference>
<evidence type="ECO:0000259" key="1">
    <source>
        <dbReference type="Pfam" id="PF05699"/>
    </source>
</evidence>
<evidence type="ECO:0008006" key="5">
    <source>
        <dbReference type="Google" id="ProtNLM"/>
    </source>
</evidence>
<dbReference type="Pfam" id="PF05699">
    <property type="entry name" value="Dimer_Tnp_hAT"/>
    <property type="match status" value="1"/>
</dbReference>
<dbReference type="PANTHER" id="PTHR45749:SF28">
    <property type="entry name" value="ZINC FINGER MYM-TYPE PROTEIN 1-LIKE-RELATED"/>
    <property type="match status" value="1"/>
</dbReference>
<name>A0ABM5KR28_DIAVI</name>
<dbReference type="RefSeq" id="XP_050512640.1">
    <property type="nucleotide sequence ID" value="XM_050656683.1"/>
</dbReference>
<dbReference type="PANTHER" id="PTHR45749">
    <property type="match status" value="1"/>
</dbReference>
<evidence type="ECO:0000259" key="2">
    <source>
        <dbReference type="Pfam" id="PF14291"/>
    </source>
</evidence>
<dbReference type="InterPro" id="IPR012337">
    <property type="entry name" value="RNaseH-like_sf"/>
</dbReference>